<organism evidence="1 2">
    <name type="scientific">Halocaridina rubra</name>
    <name type="common">Hawaiian red shrimp</name>
    <dbReference type="NCBI Taxonomy" id="373956"/>
    <lineage>
        <taxon>Eukaryota</taxon>
        <taxon>Metazoa</taxon>
        <taxon>Ecdysozoa</taxon>
        <taxon>Arthropoda</taxon>
        <taxon>Crustacea</taxon>
        <taxon>Multicrustacea</taxon>
        <taxon>Malacostraca</taxon>
        <taxon>Eumalacostraca</taxon>
        <taxon>Eucarida</taxon>
        <taxon>Decapoda</taxon>
        <taxon>Pleocyemata</taxon>
        <taxon>Caridea</taxon>
        <taxon>Atyoidea</taxon>
        <taxon>Atyidae</taxon>
        <taxon>Halocaridina</taxon>
    </lineage>
</organism>
<dbReference type="Proteomes" id="UP001381693">
    <property type="component" value="Unassembled WGS sequence"/>
</dbReference>
<gene>
    <name evidence="1" type="ORF">SK128_009909</name>
</gene>
<dbReference type="EMBL" id="JAXCGZ010013691">
    <property type="protein sequence ID" value="KAK7072097.1"/>
    <property type="molecule type" value="Genomic_DNA"/>
</dbReference>
<name>A0AAN9A6Y0_HALRR</name>
<comment type="caution">
    <text evidence="1">The sequence shown here is derived from an EMBL/GenBank/DDBJ whole genome shotgun (WGS) entry which is preliminary data.</text>
</comment>
<protein>
    <submittedName>
        <fullName evidence="1">Uncharacterized protein</fullName>
    </submittedName>
</protein>
<evidence type="ECO:0000313" key="1">
    <source>
        <dbReference type="EMBL" id="KAK7072097.1"/>
    </source>
</evidence>
<proteinExistence type="predicted"/>
<reference evidence="1 2" key="1">
    <citation type="submission" date="2023-11" db="EMBL/GenBank/DDBJ databases">
        <title>Halocaridina rubra genome assembly.</title>
        <authorList>
            <person name="Smith C."/>
        </authorList>
    </citation>
    <scope>NUCLEOTIDE SEQUENCE [LARGE SCALE GENOMIC DNA]</scope>
    <source>
        <strain evidence="1">EP-1</strain>
        <tissue evidence="1">Whole</tissue>
    </source>
</reference>
<sequence>MVERRGKLFNSNTDIEHIFMHAGQSLRSYTHVTYKPSDASETEGIREISRCHMGNSRVKTETDFPKLKKASGSSAVSERGCVAGGWSECRNP</sequence>
<evidence type="ECO:0000313" key="2">
    <source>
        <dbReference type="Proteomes" id="UP001381693"/>
    </source>
</evidence>
<accession>A0AAN9A6Y0</accession>
<keyword evidence="2" id="KW-1185">Reference proteome</keyword>
<dbReference type="AlphaFoldDB" id="A0AAN9A6Y0"/>